<dbReference type="PaxDb" id="8022-A0A060WQV3"/>
<sequence length="133" mass="14857">MQEYTIPEIQRTSLTAVILTLKCLEVHDVIRFSYLDHPEERFTLEALKWLYQCDAIDRRGKVTQLGELMVEFPLPPGLTRALLQAVSLGFEEPPAACSHHAVCGEHFHQTRPSREAEGGRSEAQAVGSADGQL</sequence>
<evidence type="ECO:0000259" key="2">
    <source>
        <dbReference type="Pfam" id="PF04408"/>
    </source>
</evidence>
<feature type="compositionally biased region" description="Basic and acidic residues" evidence="1">
    <location>
        <begin position="108"/>
        <end position="120"/>
    </location>
</feature>
<feature type="region of interest" description="Disordered" evidence="1">
    <location>
        <begin position="108"/>
        <end position="133"/>
    </location>
</feature>
<dbReference type="GO" id="GO:0003723">
    <property type="term" value="F:RNA binding"/>
    <property type="evidence" value="ECO:0007669"/>
    <property type="project" value="TreeGrafter"/>
</dbReference>
<dbReference type="Proteomes" id="UP000193380">
    <property type="component" value="Unassembled WGS sequence"/>
</dbReference>
<accession>A0A060WQV3</accession>
<reference evidence="3" key="2">
    <citation type="submission" date="2014-03" db="EMBL/GenBank/DDBJ databases">
        <authorList>
            <person name="Genoscope - CEA"/>
        </authorList>
    </citation>
    <scope>NUCLEOTIDE SEQUENCE</scope>
</reference>
<protein>
    <recommendedName>
        <fullName evidence="2">Helicase associated domain-containing protein</fullName>
    </recommendedName>
</protein>
<dbReference type="AlphaFoldDB" id="A0A060WQV3"/>
<dbReference type="PANTHER" id="PTHR18934">
    <property type="entry name" value="ATP-DEPENDENT RNA HELICASE"/>
    <property type="match status" value="1"/>
</dbReference>
<dbReference type="Gene3D" id="1.10.10.2130">
    <property type="entry name" value="DEAH helicase family, winged-helix domain"/>
    <property type="match status" value="1"/>
</dbReference>
<dbReference type="InterPro" id="IPR042035">
    <property type="entry name" value="DEAH_win-hel_dom"/>
</dbReference>
<gene>
    <name evidence="3" type="ORF">GSONMT00005342001</name>
</gene>
<dbReference type="SUPFAM" id="SSF52540">
    <property type="entry name" value="P-loop containing nucleoside triphosphate hydrolases"/>
    <property type="match status" value="1"/>
</dbReference>
<evidence type="ECO:0000313" key="3">
    <source>
        <dbReference type="EMBL" id="CDQ67444.1"/>
    </source>
</evidence>
<evidence type="ECO:0000313" key="4">
    <source>
        <dbReference type="Proteomes" id="UP000193380"/>
    </source>
</evidence>
<dbReference type="Pfam" id="PF04408">
    <property type="entry name" value="WHD_HA2"/>
    <property type="match status" value="1"/>
</dbReference>
<name>A0A060WQV3_ONCMY</name>
<dbReference type="InterPro" id="IPR048333">
    <property type="entry name" value="HA2_WH"/>
</dbReference>
<proteinExistence type="predicted"/>
<evidence type="ECO:0000256" key="1">
    <source>
        <dbReference type="SAM" id="MobiDB-lite"/>
    </source>
</evidence>
<reference evidence="3" key="1">
    <citation type="journal article" date="2014" name="Nat. Commun.">
        <title>The rainbow trout genome provides novel insights into evolution after whole-genome duplication in vertebrates.</title>
        <authorList>
            <person name="Berthelot C."/>
            <person name="Brunet F."/>
            <person name="Chalopin D."/>
            <person name="Juanchich A."/>
            <person name="Bernard M."/>
            <person name="Noel B."/>
            <person name="Bento P."/>
            <person name="Da Silva C."/>
            <person name="Labadie K."/>
            <person name="Alberti A."/>
            <person name="Aury J.M."/>
            <person name="Louis A."/>
            <person name="Dehais P."/>
            <person name="Bardou P."/>
            <person name="Montfort J."/>
            <person name="Klopp C."/>
            <person name="Cabau C."/>
            <person name="Gaspin C."/>
            <person name="Thorgaard G.H."/>
            <person name="Boussaha M."/>
            <person name="Quillet E."/>
            <person name="Guyomard R."/>
            <person name="Galiana D."/>
            <person name="Bobe J."/>
            <person name="Volff J.N."/>
            <person name="Genet C."/>
            <person name="Wincker P."/>
            <person name="Jaillon O."/>
            <person name="Roest Crollius H."/>
            <person name="Guiguen Y."/>
        </authorList>
    </citation>
    <scope>NUCLEOTIDE SEQUENCE [LARGE SCALE GENOMIC DNA]</scope>
</reference>
<organism evidence="3 4">
    <name type="scientific">Oncorhynchus mykiss</name>
    <name type="common">Rainbow trout</name>
    <name type="synonym">Salmo gairdneri</name>
    <dbReference type="NCBI Taxonomy" id="8022"/>
    <lineage>
        <taxon>Eukaryota</taxon>
        <taxon>Metazoa</taxon>
        <taxon>Chordata</taxon>
        <taxon>Craniata</taxon>
        <taxon>Vertebrata</taxon>
        <taxon>Euteleostomi</taxon>
        <taxon>Actinopterygii</taxon>
        <taxon>Neopterygii</taxon>
        <taxon>Teleostei</taxon>
        <taxon>Protacanthopterygii</taxon>
        <taxon>Salmoniformes</taxon>
        <taxon>Salmonidae</taxon>
        <taxon>Salmoninae</taxon>
        <taxon>Oncorhynchus</taxon>
    </lineage>
</organism>
<dbReference type="InterPro" id="IPR027417">
    <property type="entry name" value="P-loop_NTPase"/>
</dbReference>
<feature type="domain" description="Helicase associated" evidence="2">
    <location>
        <begin position="50"/>
        <end position="74"/>
    </location>
</feature>
<dbReference type="EMBL" id="FR904585">
    <property type="protein sequence ID" value="CDQ67444.1"/>
    <property type="molecule type" value="Genomic_DNA"/>
</dbReference>
<dbReference type="STRING" id="8022.A0A060WQV3"/>
<dbReference type="PANTHER" id="PTHR18934:SF271">
    <property type="entry name" value="ATP-DEPENDENT RNA HELICASE DHX40-RELATED"/>
    <property type="match status" value="1"/>
</dbReference>
<dbReference type="GO" id="GO:0034458">
    <property type="term" value="F:3'-5' RNA helicase activity"/>
    <property type="evidence" value="ECO:0007669"/>
    <property type="project" value="TreeGrafter"/>
</dbReference>